<evidence type="ECO:0000313" key="5">
    <source>
        <dbReference type="Proteomes" id="UP000694844"/>
    </source>
</evidence>
<evidence type="ECO:0000256" key="2">
    <source>
        <dbReference type="ARBA" id="ARBA00022840"/>
    </source>
</evidence>
<dbReference type="PROSITE" id="PS50011">
    <property type="entry name" value="PROTEIN_KINASE_DOM"/>
    <property type="match status" value="2"/>
</dbReference>
<evidence type="ECO:0000256" key="1">
    <source>
        <dbReference type="ARBA" id="ARBA00022741"/>
    </source>
</evidence>
<dbReference type="InterPro" id="IPR050198">
    <property type="entry name" value="Non-receptor_tyrosine_kinases"/>
</dbReference>
<feature type="compositionally biased region" description="Basic and acidic residues" evidence="3">
    <location>
        <begin position="1192"/>
        <end position="1203"/>
    </location>
</feature>
<keyword evidence="2" id="KW-0067">ATP-binding</keyword>
<organism evidence="5 6">
    <name type="scientific">Crassostrea virginica</name>
    <name type="common">Eastern oyster</name>
    <dbReference type="NCBI Taxonomy" id="6565"/>
    <lineage>
        <taxon>Eukaryota</taxon>
        <taxon>Metazoa</taxon>
        <taxon>Spiralia</taxon>
        <taxon>Lophotrochozoa</taxon>
        <taxon>Mollusca</taxon>
        <taxon>Bivalvia</taxon>
        <taxon>Autobranchia</taxon>
        <taxon>Pteriomorphia</taxon>
        <taxon>Ostreida</taxon>
        <taxon>Ostreoidea</taxon>
        <taxon>Ostreidae</taxon>
        <taxon>Crassostrea</taxon>
    </lineage>
</organism>
<dbReference type="InterPro" id="IPR000719">
    <property type="entry name" value="Prot_kinase_dom"/>
</dbReference>
<feature type="domain" description="Protein kinase" evidence="4">
    <location>
        <begin position="470"/>
        <end position="759"/>
    </location>
</feature>
<feature type="region of interest" description="Disordered" evidence="3">
    <location>
        <begin position="1"/>
        <end position="50"/>
    </location>
</feature>
<reference evidence="6" key="1">
    <citation type="submission" date="2025-08" db="UniProtKB">
        <authorList>
            <consortium name="RefSeq"/>
        </authorList>
    </citation>
    <scope>IDENTIFICATION</scope>
    <source>
        <tissue evidence="6">Whole sample</tissue>
    </source>
</reference>
<dbReference type="Gene3D" id="1.10.510.10">
    <property type="entry name" value="Transferase(Phosphotransferase) domain 1"/>
    <property type="match status" value="2"/>
</dbReference>
<dbReference type="KEGG" id="cvn:111119242"/>
<dbReference type="GO" id="GO:0005524">
    <property type="term" value="F:ATP binding"/>
    <property type="evidence" value="ECO:0007669"/>
    <property type="project" value="UniProtKB-KW"/>
</dbReference>
<feature type="compositionally biased region" description="Basic and acidic residues" evidence="3">
    <location>
        <begin position="1"/>
        <end position="21"/>
    </location>
</feature>
<dbReference type="SUPFAM" id="SSF56112">
    <property type="entry name" value="Protein kinase-like (PK-like)"/>
    <property type="match status" value="2"/>
</dbReference>
<sequence length="1463" mass="169147">MAEVFKKIKKKLTTEKKKSEQGKMPSLPTTPIPNRHQSKTEQMRTRNNTASAEDLPFQRSVNKRMEDLAEDDYGYTMSKTVCRLREDEDCCVEEMFMDARRCAPYYKDLSCNVMINKRFFSPKGRYEGLTIAEICQEIDTKEAQQDVWKFIVAHLIPDLKSDCNIHDTFSLLCCKNKNVKSLCIYELTEMLLTIDPKARSCDDLKRIYDLGTIQLMSVITETKKTSPLFQPLISLGIVFNCFIYLKAIEAKGDWIEWIHDVESRIQSKMKQTMERKDPDVQIYVKTVKCIFDLRDVHMDNSILYGEDLNDILPECSREDTDIYIEGLAYLYHTGNLVLRQKLKFQTGVQRLVKMVSFMNASDEGMTKWFHCLLGQYVLRILQQEHNDVKSTVCEQCEDDLLSILKNDVFHHEVFSLTQSLFFHHKERVRSRYRDIAKTKGKIFSKVITENHIKTLLNRHGLDFEVTSSEIMMNDKVGRKQCLFSKQCASITCFYEAIPEELTDVNLYNNIKTVKMLESRNSERNNDIQNELEALKQIESEGFHENVARLLAFNQSFPKFYIKEKIHGDNLQRRLLEAREQKKIIPIVDLIGIIIQAVQGVIYVHNRGCLLRDLTSASFGCNWRETSYEVKLKNFEKAAKPSDFSDEGIINGLHDLNFQGVPVRWAAPESLLQGHYSIYSDVWSFNILADEILNYAAWPYSDISDADINDLVINILFTHLKPQGFNRPRRVQGLILEGLSTVPEQRLKLEALRERLQDILNTFGGGKGCNIYDTYSGVEGCRTTQYEIPRLTERQIKAKSIFERGLPPSIQPYRVSGEDPYALFAMEFASNKSILKQTTTKDQIHQSIIFSNSSYNIESEAKSGKMIVMEGVTNDFVKYTYNRLEELSSTVKSIEPWPPEIRTSANGYQLHYKFKGTVHLLDIVLHKERGETIGPYIELLYELAYHVDTFHSAGWILRCLRAKHVWINTPKEQLQFIVVPKIGKYRNVVSSDVDIHLEQIKVEDQKYKEDVQWLPIEAIKANLYSKESDVYAFGMITWEVMTAFGQEGVIYHGDEETESLCIPFNYQQSENILPHLVEGYIPEKPLKCPEWFYQEITRPCLLHQKIDRPSIKTILNILQASLHKNLPRQIFQRTQGKTDDSEGSDSEYTSHESWIDVYDEYDEDPVPQSQQRSVSPTSLHKNLPRQIFQRTQGKPDDSKDSESDFTLREPWLGVYDVCFDDSDPQSQQRSVSCYENWYNDPSYTEESQAQYADNTKPPIPPKYQYADTDNVYDEAYSYCNKDDEQQSIRLQRPIPAPRRNQRKQNNQIAVTSVVSDPWVPPVTLVKKSTEEGINGQNNASPIPRKPTTQGFLDFSESSMPRSSYAPLPLPEHTENVNVEYVNIQYTRKSYIPSIQFSSQIKDTCKESDFVKFNTLTTKEDGERGVDSGCVSIEANKKRESPVYVNVRDIRELDTKPPPLPPRNY</sequence>
<feature type="compositionally biased region" description="Polar residues" evidence="3">
    <location>
        <begin position="1166"/>
        <end position="1179"/>
    </location>
</feature>
<name>A0A8B8CKM5_CRAVI</name>
<gene>
    <name evidence="6" type="primary">LOC111119242</name>
</gene>
<keyword evidence="1" id="KW-0547">Nucleotide-binding</keyword>
<protein>
    <submittedName>
        <fullName evidence="6">Uncharacterized protein LOC111119242</fullName>
    </submittedName>
</protein>
<dbReference type="GO" id="GO:0004672">
    <property type="term" value="F:protein kinase activity"/>
    <property type="evidence" value="ECO:0007669"/>
    <property type="project" value="InterPro"/>
</dbReference>
<dbReference type="GeneID" id="111119242"/>
<dbReference type="PANTHER" id="PTHR24418">
    <property type="entry name" value="TYROSINE-PROTEIN KINASE"/>
    <property type="match status" value="1"/>
</dbReference>
<dbReference type="InterPro" id="IPR001245">
    <property type="entry name" value="Ser-Thr/Tyr_kinase_cat_dom"/>
</dbReference>
<accession>A0A8B8CKM5</accession>
<dbReference type="Pfam" id="PF07714">
    <property type="entry name" value="PK_Tyr_Ser-Thr"/>
    <property type="match status" value="2"/>
</dbReference>
<keyword evidence="5" id="KW-1185">Reference proteome</keyword>
<evidence type="ECO:0000313" key="6">
    <source>
        <dbReference type="RefSeq" id="XP_022314941.1"/>
    </source>
</evidence>
<feature type="region of interest" description="Disordered" evidence="3">
    <location>
        <begin position="1331"/>
        <end position="1367"/>
    </location>
</feature>
<dbReference type="InterPro" id="IPR011009">
    <property type="entry name" value="Kinase-like_dom_sf"/>
</dbReference>
<dbReference type="Proteomes" id="UP000694844">
    <property type="component" value="Chromosome 2"/>
</dbReference>
<proteinExistence type="predicted"/>
<dbReference type="OrthoDB" id="6162313at2759"/>
<feature type="domain" description="Protein kinase" evidence="4">
    <location>
        <begin position="756"/>
        <end position="1125"/>
    </location>
</feature>
<feature type="region of interest" description="Disordered" evidence="3">
    <location>
        <begin position="1162"/>
        <end position="1203"/>
    </location>
</feature>
<evidence type="ECO:0000259" key="4">
    <source>
        <dbReference type="PROSITE" id="PS50011"/>
    </source>
</evidence>
<dbReference type="RefSeq" id="XP_022314941.1">
    <property type="nucleotide sequence ID" value="XM_022459233.1"/>
</dbReference>
<feature type="compositionally biased region" description="Polar residues" evidence="3">
    <location>
        <begin position="1333"/>
        <end position="1360"/>
    </location>
</feature>
<evidence type="ECO:0000256" key="3">
    <source>
        <dbReference type="SAM" id="MobiDB-lite"/>
    </source>
</evidence>